<dbReference type="eggNOG" id="ENOG502SBCP">
    <property type="taxonomic scope" value="Eukaryota"/>
</dbReference>
<proteinExistence type="predicted"/>
<evidence type="ECO:0008006" key="5">
    <source>
        <dbReference type="Google" id="ProtNLM"/>
    </source>
</evidence>
<dbReference type="GeneID" id="22911620"/>
<feature type="domain" description="Immune Mapped Protein 1-like C-terminal" evidence="2">
    <location>
        <begin position="103"/>
        <end position="155"/>
    </location>
</feature>
<dbReference type="VEuPathDB" id="CryptoDB:GNI_041950"/>
<evidence type="ECO:0000259" key="1">
    <source>
        <dbReference type="Pfam" id="PF18590"/>
    </source>
</evidence>
<dbReference type="InterPro" id="IPR040955">
    <property type="entry name" value="IMP2_N"/>
</dbReference>
<name>A0A023BA34_GRENI</name>
<evidence type="ECO:0000259" key="2">
    <source>
        <dbReference type="Pfam" id="PF18591"/>
    </source>
</evidence>
<sequence>MVNNGACYLVFEQIDGGTVSYVYSQDGDPAGLTYLAKASGGKPIPNWKFKGNGKTKLKNNCTTAKQFFVAWCTWLKEMKRNGDTITMNRKAKQGVPAETQVYKHIQSGNKIIKCADTFDLSDADAIACVPVACQDFNSPTMDINLFIETGNKTQAYATLNVSDK</sequence>
<protein>
    <recommendedName>
        <fullName evidence="5">Immune mapped protein 2 N-terminal domain-containing protein</fullName>
    </recommendedName>
</protein>
<evidence type="ECO:0000313" key="4">
    <source>
        <dbReference type="Proteomes" id="UP000019763"/>
    </source>
</evidence>
<dbReference type="Pfam" id="PF18590">
    <property type="entry name" value="IMP2_N"/>
    <property type="match status" value="1"/>
</dbReference>
<dbReference type="Pfam" id="PF18591">
    <property type="entry name" value="IMP2_C"/>
    <property type="match status" value="1"/>
</dbReference>
<dbReference type="InterPro" id="IPR040785">
    <property type="entry name" value="IMP1-like_C"/>
</dbReference>
<organism evidence="3 4">
    <name type="scientific">Gregarina niphandrodes</name>
    <name type="common">Septate eugregarine</name>
    <dbReference type="NCBI Taxonomy" id="110365"/>
    <lineage>
        <taxon>Eukaryota</taxon>
        <taxon>Sar</taxon>
        <taxon>Alveolata</taxon>
        <taxon>Apicomplexa</taxon>
        <taxon>Conoidasida</taxon>
        <taxon>Gregarinasina</taxon>
        <taxon>Eugregarinorida</taxon>
        <taxon>Gregarinidae</taxon>
        <taxon>Gregarina</taxon>
    </lineage>
</organism>
<dbReference type="EMBL" id="AFNH02000319">
    <property type="protein sequence ID" value="EZG77553.1"/>
    <property type="molecule type" value="Genomic_DNA"/>
</dbReference>
<evidence type="ECO:0000313" key="3">
    <source>
        <dbReference type="EMBL" id="EZG77553.1"/>
    </source>
</evidence>
<accession>A0A023BA34</accession>
<gene>
    <name evidence="3" type="ORF">GNI_041950</name>
</gene>
<keyword evidence="4" id="KW-1185">Reference proteome</keyword>
<dbReference type="AlphaFoldDB" id="A0A023BA34"/>
<reference evidence="3" key="1">
    <citation type="submission" date="2013-12" db="EMBL/GenBank/DDBJ databases">
        <authorList>
            <person name="Omoto C.K."/>
            <person name="Sibley D."/>
            <person name="Venepally P."/>
            <person name="Hadjithomas M."/>
            <person name="Karamycheva S."/>
            <person name="Brunk B."/>
            <person name="Roos D."/>
            <person name="Caler E."/>
            <person name="Lorenzi H."/>
        </authorList>
    </citation>
    <scope>NUCLEOTIDE SEQUENCE</scope>
</reference>
<feature type="domain" description="Immune mapped protein 2 N-terminal" evidence="1">
    <location>
        <begin position="6"/>
        <end position="85"/>
    </location>
</feature>
<dbReference type="OMA" id="PVPAFKY"/>
<dbReference type="Proteomes" id="UP000019763">
    <property type="component" value="Unassembled WGS sequence"/>
</dbReference>
<dbReference type="RefSeq" id="XP_011129498.1">
    <property type="nucleotide sequence ID" value="XM_011131196.1"/>
</dbReference>
<comment type="caution">
    <text evidence="3">The sequence shown here is derived from an EMBL/GenBank/DDBJ whole genome shotgun (WGS) entry which is preliminary data.</text>
</comment>